<organism evidence="6">
    <name type="scientific">Selaginella moellendorffii</name>
    <name type="common">Spikemoss</name>
    <dbReference type="NCBI Taxonomy" id="88036"/>
    <lineage>
        <taxon>Eukaryota</taxon>
        <taxon>Viridiplantae</taxon>
        <taxon>Streptophyta</taxon>
        <taxon>Embryophyta</taxon>
        <taxon>Tracheophyta</taxon>
        <taxon>Lycopodiopsida</taxon>
        <taxon>Selaginellales</taxon>
        <taxon>Selaginellaceae</taxon>
        <taxon>Selaginella</taxon>
    </lineage>
</organism>
<gene>
    <name evidence="5" type="ORF">SELMODRAFT_74165</name>
</gene>
<dbReference type="eggNOG" id="ENOG502QT2R">
    <property type="taxonomic scope" value="Eukaryota"/>
</dbReference>
<dbReference type="GO" id="GO:0004519">
    <property type="term" value="F:endonuclease activity"/>
    <property type="evidence" value="ECO:0007669"/>
    <property type="project" value="UniProtKB-KW"/>
</dbReference>
<dbReference type="GO" id="GO:0006418">
    <property type="term" value="P:tRNA aminoacylation for protein translation"/>
    <property type="evidence" value="ECO:0007669"/>
    <property type="project" value="InterPro"/>
</dbReference>
<proteinExistence type="predicted"/>
<keyword evidence="2" id="KW-0255">Endonuclease</keyword>
<dbReference type="Gene3D" id="2.40.50.90">
    <property type="match status" value="1"/>
</dbReference>
<dbReference type="Gramene" id="EFJ38539">
    <property type="protein sequence ID" value="EFJ38539"/>
    <property type="gene ID" value="SELMODRAFT_74165"/>
</dbReference>
<dbReference type="Pfam" id="PF00565">
    <property type="entry name" value="SNase"/>
    <property type="match status" value="1"/>
</dbReference>
<evidence type="ECO:0000256" key="1">
    <source>
        <dbReference type="ARBA" id="ARBA00022722"/>
    </source>
</evidence>
<dbReference type="EMBL" id="GL377565">
    <property type="protein sequence ID" value="EFJ38539.1"/>
    <property type="molecule type" value="Genomic_DNA"/>
</dbReference>
<dbReference type="AlphaFoldDB" id="D8QR04"/>
<protein>
    <recommendedName>
        <fullName evidence="4">TNase-like domain-containing protein</fullName>
    </recommendedName>
</protein>
<dbReference type="GO" id="GO:0004812">
    <property type="term" value="F:aminoacyl-tRNA ligase activity"/>
    <property type="evidence" value="ECO:0007669"/>
    <property type="project" value="InterPro"/>
</dbReference>
<dbReference type="HOGENOM" id="CLU_046484_1_1_1"/>
<dbReference type="InParanoid" id="D8QR04"/>
<evidence type="ECO:0000256" key="3">
    <source>
        <dbReference type="ARBA" id="ARBA00022801"/>
    </source>
</evidence>
<dbReference type="FunCoup" id="D8QR04">
    <property type="interactions" value="1555"/>
</dbReference>
<dbReference type="SUPFAM" id="SSF47323">
    <property type="entry name" value="Anticodon-binding domain of a subclass of class I aminoacyl-tRNA synthetases"/>
    <property type="match status" value="1"/>
</dbReference>
<evidence type="ECO:0000259" key="4">
    <source>
        <dbReference type="PROSITE" id="PS50830"/>
    </source>
</evidence>
<dbReference type="InterPro" id="IPR016071">
    <property type="entry name" value="Staphylococal_nuclease_OB-fold"/>
</dbReference>
<keyword evidence="1" id="KW-0540">Nuclease</keyword>
<name>D8QR04_SELML</name>
<reference evidence="5 6" key="1">
    <citation type="journal article" date="2011" name="Science">
        <title>The Selaginella genome identifies genetic changes associated with the evolution of vascular plants.</title>
        <authorList>
            <person name="Banks J.A."/>
            <person name="Nishiyama T."/>
            <person name="Hasebe M."/>
            <person name="Bowman J.L."/>
            <person name="Gribskov M."/>
            <person name="dePamphilis C."/>
            <person name="Albert V.A."/>
            <person name="Aono N."/>
            <person name="Aoyama T."/>
            <person name="Ambrose B.A."/>
            <person name="Ashton N.W."/>
            <person name="Axtell M.J."/>
            <person name="Barker E."/>
            <person name="Barker M.S."/>
            <person name="Bennetzen J.L."/>
            <person name="Bonawitz N.D."/>
            <person name="Chapple C."/>
            <person name="Cheng C."/>
            <person name="Correa L.G."/>
            <person name="Dacre M."/>
            <person name="DeBarry J."/>
            <person name="Dreyer I."/>
            <person name="Elias M."/>
            <person name="Engstrom E.M."/>
            <person name="Estelle M."/>
            <person name="Feng L."/>
            <person name="Finet C."/>
            <person name="Floyd S.K."/>
            <person name="Frommer W.B."/>
            <person name="Fujita T."/>
            <person name="Gramzow L."/>
            <person name="Gutensohn M."/>
            <person name="Harholt J."/>
            <person name="Hattori M."/>
            <person name="Heyl A."/>
            <person name="Hirai T."/>
            <person name="Hiwatashi Y."/>
            <person name="Ishikawa M."/>
            <person name="Iwata M."/>
            <person name="Karol K.G."/>
            <person name="Koehler B."/>
            <person name="Kolukisaoglu U."/>
            <person name="Kubo M."/>
            <person name="Kurata T."/>
            <person name="Lalonde S."/>
            <person name="Li K."/>
            <person name="Li Y."/>
            <person name="Litt A."/>
            <person name="Lyons E."/>
            <person name="Manning G."/>
            <person name="Maruyama T."/>
            <person name="Michael T.P."/>
            <person name="Mikami K."/>
            <person name="Miyazaki S."/>
            <person name="Morinaga S."/>
            <person name="Murata T."/>
            <person name="Mueller-Roeber B."/>
            <person name="Nelson D.R."/>
            <person name="Obara M."/>
            <person name="Oguri Y."/>
            <person name="Olmstead R.G."/>
            <person name="Onodera N."/>
            <person name="Petersen B.L."/>
            <person name="Pils B."/>
            <person name="Prigge M."/>
            <person name="Rensing S.A."/>
            <person name="Riano-Pachon D.M."/>
            <person name="Roberts A.W."/>
            <person name="Sato Y."/>
            <person name="Scheller H.V."/>
            <person name="Schulz B."/>
            <person name="Schulz C."/>
            <person name="Shakirov E.V."/>
            <person name="Shibagaki N."/>
            <person name="Shinohara N."/>
            <person name="Shippen D.E."/>
            <person name="Soerensen I."/>
            <person name="Sotooka R."/>
            <person name="Sugimoto N."/>
            <person name="Sugita M."/>
            <person name="Sumikawa N."/>
            <person name="Tanurdzic M."/>
            <person name="Theissen G."/>
            <person name="Ulvskov P."/>
            <person name="Wakazuki S."/>
            <person name="Weng J.K."/>
            <person name="Willats W.W."/>
            <person name="Wipf D."/>
            <person name="Wolf P.G."/>
            <person name="Yang L."/>
            <person name="Zimmer A.D."/>
            <person name="Zhu Q."/>
            <person name="Mitros T."/>
            <person name="Hellsten U."/>
            <person name="Loque D."/>
            <person name="Otillar R."/>
            <person name="Salamov A."/>
            <person name="Schmutz J."/>
            <person name="Shapiro H."/>
            <person name="Lindquist E."/>
            <person name="Lucas S."/>
            <person name="Rokhsar D."/>
            <person name="Grigoriev I.V."/>
        </authorList>
    </citation>
    <scope>NUCLEOTIDE SEQUENCE [LARGE SCALE GENOMIC DNA]</scope>
</reference>
<dbReference type="GO" id="GO:0005524">
    <property type="term" value="F:ATP binding"/>
    <property type="evidence" value="ECO:0007669"/>
    <property type="project" value="InterPro"/>
</dbReference>
<dbReference type="PANTHER" id="PTHR12302">
    <property type="entry name" value="EBNA2 BINDING PROTEIN P100"/>
    <property type="match status" value="1"/>
</dbReference>
<keyword evidence="3" id="KW-0378">Hydrolase</keyword>
<dbReference type="GO" id="GO:0016787">
    <property type="term" value="F:hydrolase activity"/>
    <property type="evidence" value="ECO:0007669"/>
    <property type="project" value="UniProtKB-KW"/>
</dbReference>
<accession>D8QR04</accession>
<sequence>MGNALRQLGACLCDAIKQQAHEAAAGYGGGDHHAGYGASSEAGFAAFARDILHFDATGEVPEGLASFVQATRATQVIWYAYKKLLSAWKDSQPPPRNAAEATQLITQSLQTRRKSDLQGLLRFYGLSHPVVGPTPSNPSTQALYPTWPKGVQYEFTTLPVEGHSVADGDTITVFVDVSKDDREERAVPRSVFNAVEKRRRARENRDYKKADMLQQQIFDAGYKVFDGRGSEVLAHKYRIRLRGVDAPESSMPHGPESKAMLIKLVEGQQLRVYVYTADQYGRLVADVHTSHGFLQEQLLKRGCVWHYSQYDHRPELSEWEQEARRARVGLWHFPNPVKPWEYRKNAR</sequence>
<dbReference type="PANTHER" id="PTHR12302:SF3">
    <property type="entry name" value="SERINE_THREONINE-PROTEIN KINASE 31"/>
    <property type="match status" value="1"/>
</dbReference>
<dbReference type="InterPro" id="IPR035437">
    <property type="entry name" value="SNase_OB-fold_sf"/>
</dbReference>
<evidence type="ECO:0000313" key="5">
    <source>
        <dbReference type="EMBL" id="EFJ38539.1"/>
    </source>
</evidence>
<dbReference type="InterPro" id="IPR009080">
    <property type="entry name" value="tRNAsynth_Ia_anticodon-bd"/>
</dbReference>
<evidence type="ECO:0000313" key="6">
    <source>
        <dbReference type="Proteomes" id="UP000001514"/>
    </source>
</evidence>
<feature type="domain" description="TNase-like" evidence="4">
    <location>
        <begin position="165"/>
        <end position="333"/>
    </location>
</feature>
<dbReference type="Proteomes" id="UP000001514">
    <property type="component" value="Unassembled WGS sequence"/>
</dbReference>
<dbReference type="PROSITE" id="PS50830">
    <property type="entry name" value="TNASE_3"/>
    <property type="match status" value="1"/>
</dbReference>
<dbReference type="SUPFAM" id="SSF50199">
    <property type="entry name" value="Staphylococcal nuclease"/>
    <property type="match status" value="1"/>
</dbReference>
<evidence type="ECO:0000256" key="2">
    <source>
        <dbReference type="ARBA" id="ARBA00022759"/>
    </source>
</evidence>
<dbReference type="KEGG" id="smo:SELMODRAFT_74165"/>
<dbReference type="OMA" id="LLYGHCC"/>
<dbReference type="SMART" id="SM00318">
    <property type="entry name" value="SNc"/>
    <property type="match status" value="1"/>
</dbReference>
<keyword evidence="6" id="KW-1185">Reference proteome</keyword>